<dbReference type="Proteomes" id="UP000244677">
    <property type="component" value="Chromosome"/>
</dbReference>
<evidence type="ECO:0000313" key="2">
    <source>
        <dbReference type="EMBL" id="AWG23812.1"/>
    </source>
</evidence>
<dbReference type="OrthoDB" id="1274058at2"/>
<keyword evidence="1" id="KW-0732">Signal</keyword>
<evidence type="ECO:0000313" key="3">
    <source>
        <dbReference type="Proteomes" id="UP000244677"/>
    </source>
</evidence>
<sequence>MKNTFTFILFITFYFVSYAQSTTGTYTLQQLQARFTHKNYTENVLLDFQKTMFRLKERPQLNEDIPGEVISWTGQNGEYSWHETYLIKKDKVQKVELIPKDHIFLKKLNSYVPGQSKFTYGYDLWSFAFVEKKLKDNFYLIEVVATSFSSMPEIITDDTLIYHLEYKTKDFKEFKLVRFKDSNAKEWKEIDQY</sequence>
<feature type="chain" id="PRO_5015453239" description="Outer membrane lipoprotein carrier protein LolA" evidence="1">
    <location>
        <begin position="20"/>
        <end position="193"/>
    </location>
</feature>
<evidence type="ECO:0000256" key="1">
    <source>
        <dbReference type="SAM" id="SignalP"/>
    </source>
</evidence>
<feature type="signal peptide" evidence="1">
    <location>
        <begin position="1"/>
        <end position="19"/>
    </location>
</feature>
<dbReference type="AlphaFoldDB" id="A0A2S1LJ61"/>
<dbReference type="EMBL" id="CP020919">
    <property type="protein sequence ID" value="AWG23812.1"/>
    <property type="molecule type" value="Genomic_DNA"/>
</dbReference>
<protein>
    <recommendedName>
        <fullName evidence="4">Outer membrane lipoprotein carrier protein LolA</fullName>
    </recommendedName>
</protein>
<dbReference type="RefSeq" id="WP_108735485.1">
    <property type="nucleotide sequence ID" value="NZ_CP020919.1"/>
</dbReference>
<gene>
    <name evidence="2" type="ORF">FK004_00505</name>
</gene>
<proteinExistence type="predicted"/>
<name>A0A2S1LJ61_9FLAO</name>
<evidence type="ECO:0008006" key="4">
    <source>
        <dbReference type="Google" id="ProtNLM"/>
    </source>
</evidence>
<keyword evidence="3" id="KW-1185">Reference proteome</keyword>
<accession>A0A2S1LJ61</accession>
<dbReference type="KEGG" id="fki:FK004_00505"/>
<organism evidence="2 3">
    <name type="scientific">Flavobacterium kingsejongi</name>
    <dbReference type="NCBI Taxonomy" id="1678728"/>
    <lineage>
        <taxon>Bacteria</taxon>
        <taxon>Pseudomonadati</taxon>
        <taxon>Bacteroidota</taxon>
        <taxon>Flavobacteriia</taxon>
        <taxon>Flavobacteriales</taxon>
        <taxon>Flavobacteriaceae</taxon>
        <taxon>Flavobacterium</taxon>
    </lineage>
</organism>
<reference evidence="2 3" key="1">
    <citation type="submission" date="2017-04" db="EMBL/GenBank/DDBJ databases">
        <title>Complete genome sequence of Flavobacterium kingsejong AJ004.</title>
        <authorList>
            <person name="Lee P.C."/>
        </authorList>
    </citation>
    <scope>NUCLEOTIDE SEQUENCE [LARGE SCALE GENOMIC DNA]</scope>
    <source>
        <strain evidence="2 3">AJ004</strain>
    </source>
</reference>